<keyword evidence="1 2" id="KW-0238">DNA-binding</keyword>
<dbReference type="OrthoDB" id="6224325at2"/>
<dbReference type="InterPro" id="IPR000424">
    <property type="entry name" value="Primosome_PriB/ssb"/>
</dbReference>
<dbReference type="CDD" id="cd04496">
    <property type="entry name" value="SSB_OBF"/>
    <property type="match status" value="1"/>
</dbReference>
<dbReference type="GO" id="GO:0003697">
    <property type="term" value="F:single-stranded DNA binding"/>
    <property type="evidence" value="ECO:0007669"/>
    <property type="project" value="InterPro"/>
</dbReference>
<evidence type="ECO:0000256" key="2">
    <source>
        <dbReference type="PROSITE-ProRule" id="PRU00252"/>
    </source>
</evidence>
<dbReference type="InterPro" id="IPR012340">
    <property type="entry name" value="NA-bd_OB-fold"/>
</dbReference>
<dbReference type="EMBL" id="VCBC01000006">
    <property type="protein sequence ID" value="TLU65716.1"/>
    <property type="molecule type" value="Genomic_DNA"/>
</dbReference>
<dbReference type="RefSeq" id="WP_138319377.1">
    <property type="nucleotide sequence ID" value="NZ_VCBC01000006.1"/>
</dbReference>
<dbReference type="Proteomes" id="UP000307790">
    <property type="component" value="Unassembled WGS sequence"/>
</dbReference>
<evidence type="ECO:0000256" key="1">
    <source>
        <dbReference type="ARBA" id="ARBA00023125"/>
    </source>
</evidence>
<evidence type="ECO:0000313" key="3">
    <source>
        <dbReference type="EMBL" id="TLU65716.1"/>
    </source>
</evidence>
<comment type="caution">
    <text evidence="3">The sequence shown here is derived from an EMBL/GenBank/DDBJ whole genome shotgun (WGS) entry which is preliminary data.</text>
</comment>
<evidence type="ECO:0000313" key="4">
    <source>
        <dbReference type="Proteomes" id="UP000307790"/>
    </source>
</evidence>
<keyword evidence="4" id="KW-1185">Reference proteome</keyword>
<dbReference type="Pfam" id="PF00436">
    <property type="entry name" value="SSB"/>
    <property type="match status" value="2"/>
</dbReference>
<reference evidence="3 4" key="1">
    <citation type="submission" date="2019-05" db="EMBL/GenBank/DDBJ databases">
        <title>Genome sequences of Thalassotalea litorea 1K03283.</title>
        <authorList>
            <person name="Zhang D."/>
        </authorList>
    </citation>
    <scope>NUCLEOTIDE SEQUENCE [LARGE SCALE GENOMIC DNA]</scope>
    <source>
        <strain evidence="3 4">MCCC 1K03283</strain>
    </source>
</reference>
<dbReference type="AlphaFoldDB" id="A0A5R9IR67"/>
<organism evidence="3 4">
    <name type="scientific">Thalassotalea litorea</name>
    <dbReference type="NCBI Taxonomy" id="2020715"/>
    <lineage>
        <taxon>Bacteria</taxon>
        <taxon>Pseudomonadati</taxon>
        <taxon>Pseudomonadota</taxon>
        <taxon>Gammaproteobacteria</taxon>
        <taxon>Alteromonadales</taxon>
        <taxon>Colwelliaceae</taxon>
        <taxon>Thalassotalea</taxon>
    </lineage>
</organism>
<gene>
    <name evidence="3" type="ORF">FE810_07260</name>
</gene>
<name>A0A5R9IR67_9GAMM</name>
<dbReference type="PROSITE" id="PS50935">
    <property type="entry name" value="SSB"/>
    <property type="match status" value="1"/>
</dbReference>
<sequence length="211" mass="23432">MDQSVKPPKWQQCQVVLAGNLVAKPEVRYRANPATPVSEFVIATHQRWFDKSTNSYKDWTTYLTCLAQGESLEREFIHADKGQLVMLSGQLGGDNDKHLILTDDVSVVGKGLAQSINQLHMQATLVSEVKLMQTQNNATMAEFTVQCQQSGLPAKHAKAERIVHVFGKSAQFLADKAKPNQQVIIEASIAQQGDHKQLQLIDAKRVIICPE</sequence>
<accession>A0A5R9IR67</accession>
<dbReference type="Gene3D" id="2.40.50.140">
    <property type="entry name" value="Nucleic acid-binding proteins"/>
    <property type="match status" value="2"/>
</dbReference>
<dbReference type="SUPFAM" id="SSF50249">
    <property type="entry name" value="Nucleic acid-binding proteins"/>
    <property type="match status" value="1"/>
</dbReference>
<protein>
    <submittedName>
        <fullName evidence="3">Single-stranded DNA-binding protein</fullName>
    </submittedName>
</protein>
<proteinExistence type="predicted"/>